<evidence type="ECO:0000256" key="3">
    <source>
        <dbReference type="ARBA" id="ARBA00022679"/>
    </source>
</evidence>
<proteinExistence type="predicted"/>
<keyword evidence="13" id="KW-1185">Reference proteome</keyword>
<dbReference type="PANTHER" id="PTHR11685">
    <property type="entry name" value="RBR FAMILY RING FINGER AND IBR DOMAIN-CONTAINING"/>
    <property type="match status" value="1"/>
</dbReference>
<keyword evidence="3" id="KW-0808">Transferase</keyword>
<dbReference type="InterPro" id="IPR013083">
    <property type="entry name" value="Znf_RING/FYVE/PHD"/>
</dbReference>
<dbReference type="Pfam" id="PF01485">
    <property type="entry name" value="IBR"/>
    <property type="match status" value="1"/>
</dbReference>
<evidence type="ECO:0000256" key="5">
    <source>
        <dbReference type="ARBA" id="ARBA00022737"/>
    </source>
</evidence>
<dbReference type="InterPro" id="IPR031127">
    <property type="entry name" value="E3_UB_ligase_RBR"/>
</dbReference>
<evidence type="ECO:0000256" key="1">
    <source>
        <dbReference type="ARBA" id="ARBA00001798"/>
    </source>
</evidence>
<dbReference type="InterPro" id="IPR044066">
    <property type="entry name" value="TRIAD_supradom"/>
</dbReference>
<gene>
    <name evidence="12" type="ORF">AGERDE_LOCUS1353</name>
</gene>
<evidence type="ECO:0000313" key="13">
    <source>
        <dbReference type="Proteomes" id="UP000789831"/>
    </source>
</evidence>
<accession>A0A9N8V674</accession>
<dbReference type="SUPFAM" id="SSF57850">
    <property type="entry name" value="RING/U-box"/>
    <property type="match status" value="3"/>
</dbReference>
<keyword evidence="6 9" id="KW-0863">Zinc-finger</keyword>
<comment type="caution">
    <text evidence="12">The sequence shown here is derived from an EMBL/GenBank/DDBJ whole genome shotgun (WGS) entry which is preliminary data.</text>
</comment>
<sequence>MQLSIVSQQSDSVNSNNITESVVNHVCAICVEEKDNNLFELVTQNCKHANIVCSTCVANHIITQFESYGKVDINCPNCDSVFQGLDIKRFVSEEYYKRYELISFKVAHAKVKDFHYCLQPKCNFGQLHVDKESPIMTCNNCSRNTCLKHTLPLKPNVNCRMCELDRTATSKISLRYFLKLSIKIFSKKPEIPETPKKQANREERSRLKHLKKANIKSKRFINWHTKPCPHCGARIQKTGGCSHMRCLAPGCNKSFSW</sequence>
<feature type="domain" description="RING-type" evidence="10">
    <location>
        <begin position="27"/>
        <end position="79"/>
    </location>
</feature>
<feature type="domain" description="RING-type" evidence="11">
    <location>
        <begin position="23"/>
        <end position="257"/>
    </location>
</feature>
<dbReference type="Gene3D" id="1.20.120.1750">
    <property type="match status" value="1"/>
</dbReference>
<dbReference type="GO" id="GO:0008270">
    <property type="term" value="F:zinc ion binding"/>
    <property type="evidence" value="ECO:0007669"/>
    <property type="project" value="UniProtKB-KW"/>
</dbReference>
<evidence type="ECO:0000256" key="9">
    <source>
        <dbReference type="PROSITE-ProRule" id="PRU00175"/>
    </source>
</evidence>
<evidence type="ECO:0000256" key="8">
    <source>
        <dbReference type="ARBA" id="ARBA00022833"/>
    </source>
</evidence>
<dbReference type="InterPro" id="IPR001841">
    <property type="entry name" value="Znf_RING"/>
</dbReference>
<dbReference type="AlphaFoldDB" id="A0A9N8V674"/>
<evidence type="ECO:0000256" key="6">
    <source>
        <dbReference type="ARBA" id="ARBA00022771"/>
    </source>
</evidence>
<keyword evidence="8" id="KW-0862">Zinc</keyword>
<evidence type="ECO:0000256" key="2">
    <source>
        <dbReference type="ARBA" id="ARBA00012251"/>
    </source>
</evidence>
<dbReference type="InterPro" id="IPR002867">
    <property type="entry name" value="IBR_dom"/>
</dbReference>
<dbReference type="OrthoDB" id="1431934at2759"/>
<evidence type="ECO:0000256" key="4">
    <source>
        <dbReference type="ARBA" id="ARBA00022723"/>
    </source>
</evidence>
<dbReference type="EC" id="2.3.2.31" evidence="2"/>
<dbReference type="Proteomes" id="UP000789831">
    <property type="component" value="Unassembled WGS sequence"/>
</dbReference>
<organism evidence="12 13">
    <name type="scientific">Ambispora gerdemannii</name>
    <dbReference type="NCBI Taxonomy" id="144530"/>
    <lineage>
        <taxon>Eukaryota</taxon>
        <taxon>Fungi</taxon>
        <taxon>Fungi incertae sedis</taxon>
        <taxon>Mucoromycota</taxon>
        <taxon>Glomeromycotina</taxon>
        <taxon>Glomeromycetes</taxon>
        <taxon>Archaeosporales</taxon>
        <taxon>Ambisporaceae</taxon>
        <taxon>Ambispora</taxon>
    </lineage>
</organism>
<comment type="catalytic activity">
    <reaction evidence="1">
        <text>[E2 ubiquitin-conjugating enzyme]-S-ubiquitinyl-L-cysteine + [acceptor protein]-L-lysine = [E2 ubiquitin-conjugating enzyme]-L-cysteine + [acceptor protein]-N(6)-ubiquitinyl-L-lysine.</text>
        <dbReference type="EC" id="2.3.2.31"/>
    </reaction>
</comment>
<dbReference type="PROSITE" id="PS50089">
    <property type="entry name" value="ZF_RING_2"/>
    <property type="match status" value="1"/>
</dbReference>
<dbReference type="GO" id="GO:0016567">
    <property type="term" value="P:protein ubiquitination"/>
    <property type="evidence" value="ECO:0007669"/>
    <property type="project" value="InterPro"/>
</dbReference>
<reference evidence="12" key="1">
    <citation type="submission" date="2021-06" db="EMBL/GenBank/DDBJ databases">
        <authorList>
            <person name="Kallberg Y."/>
            <person name="Tangrot J."/>
            <person name="Rosling A."/>
        </authorList>
    </citation>
    <scope>NUCLEOTIDE SEQUENCE</scope>
    <source>
        <strain evidence="12">MT106</strain>
    </source>
</reference>
<evidence type="ECO:0000313" key="12">
    <source>
        <dbReference type="EMBL" id="CAG8445109.1"/>
    </source>
</evidence>
<name>A0A9N8V674_9GLOM</name>
<protein>
    <recommendedName>
        <fullName evidence="2">RBR-type E3 ubiquitin transferase</fullName>
        <ecNumber evidence="2">2.3.2.31</ecNumber>
    </recommendedName>
</protein>
<dbReference type="GO" id="GO:0061630">
    <property type="term" value="F:ubiquitin protein ligase activity"/>
    <property type="evidence" value="ECO:0007669"/>
    <property type="project" value="UniProtKB-EC"/>
</dbReference>
<keyword evidence="7" id="KW-0833">Ubl conjugation pathway</keyword>
<dbReference type="Gene3D" id="3.30.40.10">
    <property type="entry name" value="Zinc/RING finger domain, C3HC4 (zinc finger)"/>
    <property type="match status" value="1"/>
</dbReference>
<keyword evidence="5" id="KW-0677">Repeat</keyword>
<evidence type="ECO:0000259" key="10">
    <source>
        <dbReference type="PROSITE" id="PS50089"/>
    </source>
</evidence>
<keyword evidence="4" id="KW-0479">Metal-binding</keyword>
<evidence type="ECO:0000256" key="7">
    <source>
        <dbReference type="ARBA" id="ARBA00022786"/>
    </source>
</evidence>
<dbReference type="EMBL" id="CAJVPL010000090">
    <property type="protein sequence ID" value="CAG8445109.1"/>
    <property type="molecule type" value="Genomic_DNA"/>
</dbReference>
<dbReference type="PROSITE" id="PS51873">
    <property type="entry name" value="TRIAD"/>
    <property type="match status" value="1"/>
</dbReference>
<evidence type="ECO:0000259" key="11">
    <source>
        <dbReference type="PROSITE" id="PS51873"/>
    </source>
</evidence>